<proteinExistence type="predicted"/>
<evidence type="ECO:0000313" key="4">
    <source>
        <dbReference type="EMBL" id="KAF8913115.1"/>
    </source>
</evidence>
<dbReference type="EMBL" id="JADNYJ010000002">
    <property type="protein sequence ID" value="KAF8913115.1"/>
    <property type="molecule type" value="Genomic_DNA"/>
</dbReference>
<dbReference type="NCBIfam" id="TIGR00756">
    <property type="entry name" value="PPR"/>
    <property type="match status" value="2"/>
</dbReference>
<evidence type="ECO:0000256" key="1">
    <source>
        <dbReference type="ARBA" id="ARBA00022737"/>
    </source>
</evidence>
<evidence type="ECO:0000313" key="5">
    <source>
        <dbReference type="Proteomes" id="UP000724874"/>
    </source>
</evidence>
<feature type="domain" description="Pentatricopeptide repeat-containing protein-mitochondrial" evidence="3">
    <location>
        <begin position="494"/>
        <end position="573"/>
    </location>
</feature>
<gene>
    <name evidence="4" type="ORF">CPB84DRAFT_1760378</name>
</gene>
<dbReference type="PROSITE" id="PS51375">
    <property type="entry name" value="PPR"/>
    <property type="match status" value="2"/>
</dbReference>
<dbReference type="InterPro" id="IPR002885">
    <property type="entry name" value="PPR_rpt"/>
</dbReference>
<dbReference type="Pfam" id="PF01535">
    <property type="entry name" value="PPR"/>
    <property type="match status" value="1"/>
</dbReference>
<dbReference type="AlphaFoldDB" id="A0A9P5P3R1"/>
<reference evidence="4" key="1">
    <citation type="submission" date="2020-11" db="EMBL/GenBank/DDBJ databases">
        <authorList>
            <consortium name="DOE Joint Genome Institute"/>
            <person name="Ahrendt S."/>
            <person name="Riley R."/>
            <person name="Andreopoulos W."/>
            <person name="LaButti K."/>
            <person name="Pangilinan J."/>
            <person name="Ruiz-duenas F.J."/>
            <person name="Barrasa J.M."/>
            <person name="Sanchez-Garcia M."/>
            <person name="Camarero S."/>
            <person name="Miyauchi S."/>
            <person name="Serrano A."/>
            <person name="Linde D."/>
            <person name="Babiker R."/>
            <person name="Drula E."/>
            <person name="Ayuso-Fernandez I."/>
            <person name="Pacheco R."/>
            <person name="Padilla G."/>
            <person name="Ferreira P."/>
            <person name="Barriuso J."/>
            <person name="Kellner H."/>
            <person name="Castanera R."/>
            <person name="Alfaro M."/>
            <person name="Ramirez L."/>
            <person name="Pisabarro A.G."/>
            <person name="Kuo A."/>
            <person name="Tritt A."/>
            <person name="Lipzen A."/>
            <person name="He G."/>
            <person name="Yan M."/>
            <person name="Ng V."/>
            <person name="Cullen D."/>
            <person name="Martin F."/>
            <person name="Rosso M.-N."/>
            <person name="Henrissat B."/>
            <person name="Hibbett D."/>
            <person name="Martinez A.T."/>
            <person name="Grigoriev I.V."/>
        </authorList>
    </citation>
    <scope>NUCLEOTIDE SEQUENCE</scope>
    <source>
        <strain evidence="4">AH 44721</strain>
    </source>
</reference>
<feature type="repeat" description="PPR" evidence="2">
    <location>
        <begin position="522"/>
        <end position="557"/>
    </location>
</feature>
<dbReference type="InterPro" id="IPR011990">
    <property type="entry name" value="TPR-like_helical_dom_sf"/>
</dbReference>
<accession>A0A9P5P3R1</accession>
<dbReference type="OrthoDB" id="185373at2759"/>
<dbReference type="PANTHER" id="PTHR47933:SF11">
    <property type="entry name" value="PENTATRICOPEPTIDE REPEAT-CONTAINING PROTEIN 2"/>
    <property type="match status" value="1"/>
</dbReference>
<evidence type="ECO:0000259" key="3">
    <source>
        <dbReference type="Pfam" id="PF23276"/>
    </source>
</evidence>
<name>A0A9P5P3R1_GYMJU</name>
<dbReference type="Pfam" id="PF23276">
    <property type="entry name" value="TPR_24"/>
    <property type="match status" value="1"/>
</dbReference>
<dbReference type="PANTHER" id="PTHR47933">
    <property type="entry name" value="PENTATRICOPEPTIDE REPEAT-CONTAINING PROTEIN 1, MITOCHONDRIAL"/>
    <property type="match status" value="1"/>
</dbReference>
<sequence length="600" mass="68262">MKPSKSVYSSMLLHLAEEQCHRQAFELLLKMPQLPGRITPELDQIHLILETCSETADLQFMKDCVANMRRMGQRPTAMTFRILFAAYQKLAARDSSFPIFDELSLAIKEYVRQGLAFDPAIAHTLHNIYANIGDFDRAQDILALYETALAPSQDESSDSNRQSWDPARSMLRRSKSYSDIEKVAQTLGVPCSVDHYSIVINNCIRSGDVSEAFHIYAASKEDGIVPDSGLIAPLLRVIGEERSDEAIDKAMAIYQDLVNAHPSSSLPPSRQSFKTLDDHSEGPDAAIYDRLFRILLSSPNFNKCLPLTEALLEEMAGRGLPMDTNSVATVQILLEMRRLRNFSEAIDVYRERRDRLNEHGFHAILQEYCRISFVGDLEVPLITQYFSIVNDMRLRKISITSKVYTIILHSIGVMATKLKQVGSAYRISALERLVSTVRRVHDYLTLDASISPDAILWNQLMNTYQRLGCFGDTCRLWEMMYLTGRFDQISVNIMLDACGFAGHLDVAKSMLSKLARMRFALDLRNWNTWIECLCRNGKFDHAVEVVCKEMKQNGLKPTVESIRIILKFVKRDNIPLSVLRPVSESWPQLWKQLAHEIQNL</sequence>
<feature type="repeat" description="PPR" evidence="2">
    <location>
        <begin position="192"/>
        <end position="226"/>
    </location>
</feature>
<dbReference type="GO" id="GO:0003729">
    <property type="term" value="F:mRNA binding"/>
    <property type="evidence" value="ECO:0007669"/>
    <property type="project" value="TreeGrafter"/>
</dbReference>
<dbReference type="InterPro" id="IPR051240">
    <property type="entry name" value="Mito_RNA-Proc/Resp"/>
</dbReference>
<keyword evidence="1" id="KW-0677">Repeat</keyword>
<comment type="caution">
    <text evidence="4">The sequence shown here is derived from an EMBL/GenBank/DDBJ whole genome shotgun (WGS) entry which is preliminary data.</text>
</comment>
<organism evidence="4 5">
    <name type="scientific">Gymnopilus junonius</name>
    <name type="common">Spectacular rustgill mushroom</name>
    <name type="synonym">Gymnopilus spectabilis subsp. junonius</name>
    <dbReference type="NCBI Taxonomy" id="109634"/>
    <lineage>
        <taxon>Eukaryota</taxon>
        <taxon>Fungi</taxon>
        <taxon>Dikarya</taxon>
        <taxon>Basidiomycota</taxon>
        <taxon>Agaricomycotina</taxon>
        <taxon>Agaricomycetes</taxon>
        <taxon>Agaricomycetidae</taxon>
        <taxon>Agaricales</taxon>
        <taxon>Agaricineae</taxon>
        <taxon>Hymenogastraceae</taxon>
        <taxon>Gymnopilus</taxon>
    </lineage>
</organism>
<dbReference type="InterPro" id="IPR057027">
    <property type="entry name" value="TPR_mt"/>
</dbReference>
<protein>
    <recommendedName>
        <fullName evidence="3">Pentatricopeptide repeat-containing protein-mitochondrial domain-containing protein</fullName>
    </recommendedName>
</protein>
<keyword evidence="5" id="KW-1185">Reference proteome</keyword>
<dbReference type="Gene3D" id="1.25.40.10">
    <property type="entry name" value="Tetratricopeptide repeat domain"/>
    <property type="match status" value="3"/>
</dbReference>
<dbReference type="Proteomes" id="UP000724874">
    <property type="component" value="Unassembled WGS sequence"/>
</dbReference>
<evidence type="ECO:0000256" key="2">
    <source>
        <dbReference type="PROSITE-ProRule" id="PRU00708"/>
    </source>
</evidence>